<sequence>MGLTSSGCNDGNEAEALAVKKFLAISEADQYKSYKFNKIQGHSNMDNIRRQFYSSTMETNERILLPGKVDSLTTHVRRHDFARSEPPERLRRHQA</sequence>
<evidence type="ECO:0000313" key="1">
    <source>
        <dbReference type="EMBL" id="KAK6744110.1"/>
    </source>
</evidence>
<evidence type="ECO:0000313" key="2">
    <source>
        <dbReference type="Proteomes" id="UP001303046"/>
    </source>
</evidence>
<name>A0ABR1D0W6_NECAM</name>
<organism evidence="1 2">
    <name type="scientific">Necator americanus</name>
    <name type="common">Human hookworm</name>
    <dbReference type="NCBI Taxonomy" id="51031"/>
    <lineage>
        <taxon>Eukaryota</taxon>
        <taxon>Metazoa</taxon>
        <taxon>Ecdysozoa</taxon>
        <taxon>Nematoda</taxon>
        <taxon>Chromadorea</taxon>
        <taxon>Rhabditida</taxon>
        <taxon>Rhabditina</taxon>
        <taxon>Rhabditomorpha</taxon>
        <taxon>Strongyloidea</taxon>
        <taxon>Ancylostomatidae</taxon>
        <taxon>Bunostominae</taxon>
        <taxon>Necator</taxon>
    </lineage>
</organism>
<reference evidence="1 2" key="1">
    <citation type="submission" date="2023-08" db="EMBL/GenBank/DDBJ databases">
        <title>A Necator americanus chromosomal reference genome.</title>
        <authorList>
            <person name="Ilik V."/>
            <person name="Petrzelkova K.J."/>
            <person name="Pardy F."/>
            <person name="Fuh T."/>
            <person name="Niatou-Singa F.S."/>
            <person name="Gouil Q."/>
            <person name="Baker L."/>
            <person name="Ritchie M.E."/>
            <person name="Jex A.R."/>
            <person name="Gazzola D."/>
            <person name="Li H."/>
            <person name="Toshio Fujiwara R."/>
            <person name="Zhan B."/>
            <person name="Aroian R.V."/>
            <person name="Pafco B."/>
            <person name="Schwarz E.M."/>
        </authorList>
    </citation>
    <scope>NUCLEOTIDE SEQUENCE [LARGE SCALE GENOMIC DNA]</scope>
    <source>
        <strain evidence="1 2">Aroian</strain>
        <tissue evidence="1">Whole animal</tissue>
    </source>
</reference>
<accession>A0ABR1D0W6</accession>
<dbReference type="Proteomes" id="UP001303046">
    <property type="component" value="Unassembled WGS sequence"/>
</dbReference>
<gene>
    <name evidence="1" type="primary">Necator_chrIII.g11816</name>
    <name evidence="1" type="ORF">RB195_011050</name>
</gene>
<proteinExistence type="predicted"/>
<protein>
    <submittedName>
        <fullName evidence="1">Uncharacterized protein</fullName>
    </submittedName>
</protein>
<keyword evidence="2" id="KW-1185">Reference proteome</keyword>
<comment type="caution">
    <text evidence="1">The sequence shown here is derived from an EMBL/GenBank/DDBJ whole genome shotgun (WGS) entry which is preliminary data.</text>
</comment>
<dbReference type="EMBL" id="JAVFWL010000003">
    <property type="protein sequence ID" value="KAK6744110.1"/>
    <property type="molecule type" value="Genomic_DNA"/>
</dbReference>